<dbReference type="Proteomes" id="UP001153954">
    <property type="component" value="Unassembled WGS sequence"/>
</dbReference>
<dbReference type="InterPro" id="IPR043502">
    <property type="entry name" value="DNA/RNA_pol_sf"/>
</dbReference>
<feature type="domain" description="Reverse transcriptase" evidence="1">
    <location>
        <begin position="505"/>
        <end position="788"/>
    </location>
</feature>
<reference evidence="2" key="1">
    <citation type="submission" date="2022-03" db="EMBL/GenBank/DDBJ databases">
        <authorList>
            <person name="Tunstrom K."/>
        </authorList>
    </citation>
    <scope>NUCLEOTIDE SEQUENCE</scope>
</reference>
<dbReference type="GO" id="GO:0071897">
    <property type="term" value="P:DNA biosynthetic process"/>
    <property type="evidence" value="ECO:0007669"/>
    <property type="project" value="UniProtKB-ARBA"/>
</dbReference>
<name>A0AAU9U0E6_EUPED</name>
<dbReference type="Gene3D" id="3.60.10.10">
    <property type="entry name" value="Endonuclease/exonuclease/phosphatase"/>
    <property type="match status" value="1"/>
</dbReference>
<dbReference type="CDD" id="cd01650">
    <property type="entry name" value="RT_nLTR_like"/>
    <property type="match status" value="1"/>
</dbReference>
<dbReference type="PANTHER" id="PTHR47510">
    <property type="entry name" value="REVERSE TRANSCRIPTASE DOMAIN-CONTAINING PROTEIN"/>
    <property type="match status" value="1"/>
</dbReference>
<organism evidence="2 3">
    <name type="scientific">Euphydryas editha</name>
    <name type="common">Edith's checkerspot</name>
    <dbReference type="NCBI Taxonomy" id="104508"/>
    <lineage>
        <taxon>Eukaryota</taxon>
        <taxon>Metazoa</taxon>
        <taxon>Ecdysozoa</taxon>
        <taxon>Arthropoda</taxon>
        <taxon>Hexapoda</taxon>
        <taxon>Insecta</taxon>
        <taxon>Pterygota</taxon>
        <taxon>Neoptera</taxon>
        <taxon>Endopterygota</taxon>
        <taxon>Lepidoptera</taxon>
        <taxon>Glossata</taxon>
        <taxon>Ditrysia</taxon>
        <taxon>Papilionoidea</taxon>
        <taxon>Nymphalidae</taxon>
        <taxon>Nymphalinae</taxon>
        <taxon>Euphydryas</taxon>
    </lineage>
</organism>
<keyword evidence="3" id="KW-1185">Reference proteome</keyword>
<dbReference type="EMBL" id="CAKOGL010000012">
    <property type="protein sequence ID" value="CAH2092683.1"/>
    <property type="molecule type" value="Genomic_DNA"/>
</dbReference>
<dbReference type="PROSITE" id="PS50878">
    <property type="entry name" value="RT_POL"/>
    <property type="match status" value="1"/>
</dbReference>
<gene>
    <name evidence="2" type="ORF">EEDITHA_LOCUS8418</name>
</gene>
<proteinExistence type="predicted"/>
<sequence>MADDIQKLNEIDDMKIANTVRCNIDDIAHKLEITDNGLVIITQNIRSVYCNLDDFLVTISQLPVEPDIILLTECWLCSDKPTPNIANYSFYASSRNKNRSDGVIAYFKKTINADLKEIDLRDASCVQIHIKNIILLAIYRSPSVTNVDPFLETLNQHLQLIEKNKNIILMGDININTIARETEKCGEHRNRLNYLEMLGTHGIMMGHNLPTRGNNSLDHVMLKIDRKYISAQVAILNTTVTDHDMVLLHLAKVSVKIHNIKTKTVVDYKGALLNLKNRNLFDLLNLTDPEVLTNSLVQNIADSLKENTCKITITKSKLLLKPWITQGMLRCIRHRDRLWHKLRSNPSNEILGISYRRYRNFCNNLVKNSKRKYDRKLLQDSSSNPRTLWSNIATITHQKRKTTDSSKLLQIQHSPKESVEVVNKFFANIGKSLAEKIDQANTTHQYNLVTNLSSFVFLNTDPKEVHTVISELKTTSAPGYDNIPTSFLKLAGLEVAPIISHLVNLCFANGVFPTQLKESIITPIYKNGATDDVSNYRPISVLPSISKVIEKLINSRLKNYLNKFNLLSASQFGFRTGRSTVDAVEALTSVIIDHLDGRGKCLTVFLDLKKAFDTVSFPILLQKLEKIGIRGAALNLFEDYLNNRTQRVKIDGMVSEKTYTTYGVPQGSVLGPTLFLIYINDLCNLNLENTRIFSYADDTALVFTGESWDEVKAVAENGLRLVADWLRCNLLTLNTSKTNYMCFTVTNRTQPDCNFNIKIHNNHHPDDISCTCPSIERVFATKYLGVMVDHRLSWLPHVELVAGRLIKLMWIFKILRHVAGQKLLNQIYYALAQTITTYCITIWGAASKTHLIVLERAQRALLKVIYFKKRQYSTTSLYTTSEVLSVRKLYIQHTILRKHTSSDYNIVNFKKRRKNNVFDTKRTHTQFAQYQYGYMSSFLYNNINKSLVIHPLTLRQCRHRLSTWLKTLDYDQTENLLKIN</sequence>
<dbReference type="SUPFAM" id="SSF56219">
    <property type="entry name" value="DNase I-like"/>
    <property type="match status" value="1"/>
</dbReference>
<accession>A0AAU9U0E6</accession>
<evidence type="ECO:0000259" key="1">
    <source>
        <dbReference type="PROSITE" id="PS50878"/>
    </source>
</evidence>
<comment type="caution">
    <text evidence="2">The sequence shown here is derived from an EMBL/GenBank/DDBJ whole genome shotgun (WGS) entry which is preliminary data.</text>
</comment>
<dbReference type="AlphaFoldDB" id="A0AAU9U0E6"/>
<dbReference type="PANTHER" id="PTHR47510:SF3">
    <property type="entry name" value="ENDO_EXONUCLEASE_PHOSPHATASE DOMAIN-CONTAINING PROTEIN"/>
    <property type="match status" value="1"/>
</dbReference>
<dbReference type="SUPFAM" id="SSF56672">
    <property type="entry name" value="DNA/RNA polymerases"/>
    <property type="match status" value="1"/>
</dbReference>
<evidence type="ECO:0000313" key="3">
    <source>
        <dbReference type="Proteomes" id="UP001153954"/>
    </source>
</evidence>
<evidence type="ECO:0000313" key="2">
    <source>
        <dbReference type="EMBL" id="CAH2092683.1"/>
    </source>
</evidence>
<protein>
    <recommendedName>
        <fullName evidence="1">Reverse transcriptase domain-containing protein</fullName>
    </recommendedName>
</protein>
<dbReference type="Pfam" id="PF00078">
    <property type="entry name" value="RVT_1"/>
    <property type="match status" value="1"/>
</dbReference>
<dbReference type="InterPro" id="IPR000477">
    <property type="entry name" value="RT_dom"/>
</dbReference>
<dbReference type="InterPro" id="IPR036691">
    <property type="entry name" value="Endo/exonu/phosph_ase_sf"/>
</dbReference>